<sequence length="281" mass="31040">MTPLQARTICSGTHVRVRDVHCRACRGRHAGQPESVPDTRIVLAYRGTFVYRPGRQALVADGNQALVFNAGDEYRIDHPGDGGDRCLSIRIAPDWLQEIVRDGLVAASATPRLRRIRRSLGPRDQWLAARLRACDGYADPLPAETLALTLAGNLLRPDPPSACPTRQGFSAGRGRLIERAKLLLQDDPAHRWTLAALAAELRVSPVYLTQSFSRTEGMPLYRYQTRLRLARALEALPRTHDLTALALTHGFSSHGQFSAAFRRIYGLAPSAARRALRSRPG</sequence>
<dbReference type="PROSITE" id="PS01124">
    <property type="entry name" value="HTH_ARAC_FAMILY_2"/>
    <property type="match status" value="1"/>
</dbReference>
<evidence type="ECO:0000259" key="4">
    <source>
        <dbReference type="PROSITE" id="PS01124"/>
    </source>
</evidence>
<evidence type="ECO:0000256" key="2">
    <source>
        <dbReference type="ARBA" id="ARBA00023125"/>
    </source>
</evidence>
<dbReference type="InterPro" id="IPR050204">
    <property type="entry name" value="AraC_XylS_family_regulators"/>
</dbReference>
<keyword evidence="6" id="KW-1185">Reference proteome</keyword>
<dbReference type="InterPro" id="IPR009057">
    <property type="entry name" value="Homeodomain-like_sf"/>
</dbReference>
<name>A0ABV4HQL1_9GAMM</name>
<dbReference type="SUPFAM" id="SSF46689">
    <property type="entry name" value="Homeodomain-like"/>
    <property type="match status" value="2"/>
</dbReference>
<evidence type="ECO:0000256" key="1">
    <source>
        <dbReference type="ARBA" id="ARBA00023015"/>
    </source>
</evidence>
<evidence type="ECO:0000256" key="3">
    <source>
        <dbReference type="ARBA" id="ARBA00023163"/>
    </source>
</evidence>
<keyword evidence="2" id="KW-0238">DNA-binding</keyword>
<dbReference type="RefSeq" id="WP_370564928.1">
    <property type="nucleotide sequence ID" value="NZ_JBFWIB010000011.1"/>
</dbReference>
<dbReference type="InterPro" id="IPR018060">
    <property type="entry name" value="HTH_AraC"/>
</dbReference>
<dbReference type="Proteomes" id="UP001566331">
    <property type="component" value="Unassembled WGS sequence"/>
</dbReference>
<gene>
    <name evidence="5" type="ORF">AB6713_10365</name>
</gene>
<protein>
    <submittedName>
        <fullName evidence="5">Helix-turn-helix transcriptional regulator</fullName>
    </submittedName>
</protein>
<dbReference type="Pfam" id="PF12833">
    <property type="entry name" value="HTH_18"/>
    <property type="match status" value="1"/>
</dbReference>
<comment type="caution">
    <text evidence="5">The sequence shown here is derived from an EMBL/GenBank/DDBJ whole genome shotgun (WGS) entry which is preliminary data.</text>
</comment>
<keyword evidence="3" id="KW-0804">Transcription</keyword>
<dbReference type="SMART" id="SM00342">
    <property type="entry name" value="HTH_ARAC"/>
    <property type="match status" value="1"/>
</dbReference>
<evidence type="ECO:0000313" key="5">
    <source>
        <dbReference type="EMBL" id="MEZ0475015.1"/>
    </source>
</evidence>
<reference evidence="5 6" key="1">
    <citation type="submission" date="2024-07" db="EMBL/GenBank/DDBJ databases">
        <title>Luteimonas salilacus sp. nov., isolated from the shore soil of Salt Lake in Tibet of China.</title>
        <authorList>
            <person name="Zhang X."/>
            <person name="Li A."/>
        </authorList>
    </citation>
    <scope>NUCLEOTIDE SEQUENCE [LARGE SCALE GENOMIC DNA]</scope>
    <source>
        <strain evidence="5 6">B3-2-R+30</strain>
    </source>
</reference>
<dbReference type="PANTHER" id="PTHR46796">
    <property type="entry name" value="HTH-TYPE TRANSCRIPTIONAL ACTIVATOR RHAS-RELATED"/>
    <property type="match status" value="1"/>
</dbReference>
<evidence type="ECO:0000313" key="6">
    <source>
        <dbReference type="Proteomes" id="UP001566331"/>
    </source>
</evidence>
<proteinExistence type="predicted"/>
<keyword evidence="1" id="KW-0805">Transcription regulation</keyword>
<organism evidence="5 6">
    <name type="scientific">Luteimonas salinilitoris</name>
    <dbReference type="NCBI Taxonomy" id="3237697"/>
    <lineage>
        <taxon>Bacteria</taxon>
        <taxon>Pseudomonadati</taxon>
        <taxon>Pseudomonadota</taxon>
        <taxon>Gammaproteobacteria</taxon>
        <taxon>Lysobacterales</taxon>
        <taxon>Lysobacteraceae</taxon>
        <taxon>Luteimonas</taxon>
    </lineage>
</organism>
<accession>A0ABV4HQL1</accession>
<dbReference type="PROSITE" id="PS00041">
    <property type="entry name" value="HTH_ARAC_FAMILY_1"/>
    <property type="match status" value="1"/>
</dbReference>
<dbReference type="InterPro" id="IPR018062">
    <property type="entry name" value="HTH_AraC-typ_CS"/>
</dbReference>
<dbReference type="Pfam" id="PF14525">
    <property type="entry name" value="AraC_binding_2"/>
    <property type="match status" value="1"/>
</dbReference>
<dbReference type="Gene3D" id="1.10.10.60">
    <property type="entry name" value="Homeodomain-like"/>
    <property type="match status" value="1"/>
</dbReference>
<feature type="domain" description="HTH araC/xylS-type" evidence="4">
    <location>
        <begin position="178"/>
        <end position="275"/>
    </location>
</feature>
<dbReference type="EMBL" id="JBFWIC010000012">
    <property type="protein sequence ID" value="MEZ0475015.1"/>
    <property type="molecule type" value="Genomic_DNA"/>
</dbReference>
<dbReference type="InterPro" id="IPR035418">
    <property type="entry name" value="AraC-bd_2"/>
</dbReference>